<evidence type="ECO:0000256" key="7">
    <source>
        <dbReference type="SAM" id="SignalP"/>
    </source>
</evidence>
<keyword evidence="4" id="KW-0372">Hormone</keyword>
<proteinExistence type="inferred from homology"/>
<dbReference type="GO" id="GO:0006879">
    <property type="term" value="P:intracellular iron ion homeostasis"/>
    <property type="evidence" value="ECO:0007669"/>
    <property type="project" value="InterPro"/>
</dbReference>
<evidence type="ECO:0000256" key="6">
    <source>
        <dbReference type="ARBA" id="ARBA00023157"/>
    </source>
</evidence>
<reference evidence="9" key="1">
    <citation type="submission" date="2025-08" db="UniProtKB">
        <authorList>
            <consortium name="RefSeq"/>
        </authorList>
    </citation>
    <scope>IDENTIFICATION</scope>
    <source>
        <tissue evidence="9">Blood</tissue>
    </source>
</reference>
<dbReference type="GO" id="GO:0034760">
    <property type="term" value="P:negative regulation of iron ion transmembrane transport"/>
    <property type="evidence" value="ECO:0007669"/>
    <property type="project" value="TreeGrafter"/>
</dbReference>
<feature type="chain" id="PRO_5015877750" evidence="7">
    <location>
        <begin position="25"/>
        <end position="83"/>
    </location>
</feature>
<dbReference type="STRING" id="391180.A0A2Y9L4H2"/>
<dbReference type="GO" id="GO:0042742">
    <property type="term" value="P:defense response to bacterium"/>
    <property type="evidence" value="ECO:0007669"/>
    <property type="project" value="TreeGrafter"/>
</dbReference>
<dbReference type="AlphaFoldDB" id="A0A2Y9L4H2"/>
<dbReference type="CTD" id="57817"/>
<accession>A0A2Y9L4H2</accession>
<evidence type="ECO:0000313" key="9">
    <source>
        <dbReference type="RefSeq" id="XP_022380796.1"/>
    </source>
</evidence>
<name>A0A2Y9L4H2_ENHLU</name>
<evidence type="ECO:0000313" key="8">
    <source>
        <dbReference type="Proteomes" id="UP000248482"/>
    </source>
</evidence>
<sequence length="83" mass="9008">MMVLSPRIQAAGLLFLLLASLASGSVLPHQTRQLTALQAQDTAEAEPGLTPTLLRLRRDSHFPICLFCCNCCKPSKCGFCCKT</sequence>
<evidence type="ECO:0000256" key="2">
    <source>
        <dbReference type="ARBA" id="ARBA00008022"/>
    </source>
</evidence>
<keyword evidence="8" id="KW-1185">Reference proteome</keyword>
<evidence type="ECO:0000256" key="5">
    <source>
        <dbReference type="ARBA" id="ARBA00022729"/>
    </source>
</evidence>
<keyword evidence="6" id="KW-1015">Disulfide bond</keyword>
<dbReference type="InterPro" id="IPR010500">
    <property type="entry name" value="Hepcidin"/>
</dbReference>
<dbReference type="PANTHER" id="PTHR16877:SF0">
    <property type="entry name" value="HEPCIDIN"/>
    <property type="match status" value="1"/>
</dbReference>
<dbReference type="Proteomes" id="UP000248482">
    <property type="component" value="Unplaced"/>
</dbReference>
<organism evidence="8 9">
    <name type="scientific">Enhydra lutris kenyoni</name>
    <name type="common">northern sea otter</name>
    <dbReference type="NCBI Taxonomy" id="391180"/>
    <lineage>
        <taxon>Eukaryota</taxon>
        <taxon>Metazoa</taxon>
        <taxon>Chordata</taxon>
        <taxon>Craniata</taxon>
        <taxon>Vertebrata</taxon>
        <taxon>Euteleostomi</taxon>
        <taxon>Mammalia</taxon>
        <taxon>Eutheria</taxon>
        <taxon>Laurasiatheria</taxon>
        <taxon>Carnivora</taxon>
        <taxon>Caniformia</taxon>
        <taxon>Musteloidea</taxon>
        <taxon>Mustelidae</taxon>
        <taxon>Lutrinae</taxon>
        <taxon>Enhydra</taxon>
    </lineage>
</organism>
<comment type="similarity">
    <text evidence="2">Belongs to the hepcidin family.</text>
</comment>
<dbReference type="PANTHER" id="PTHR16877">
    <property type="entry name" value="HEPCIDIN"/>
    <property type="match status" value="1"/>
</dbReference>
<evidence type="ECO:0000256" key="3">
    <source>
        <dbReference type="ARBA" id="ARBA00022525"/>
    </source>
</evidence>
<keyword evidence="3" id="KW-0964">Secreted</keyword>
<feature type="signal peptide" evidence="7">
    <location>
        <begin position="1"/>
        <end position="24"/>
    </location>
</feature>
<dbReference type="GO" id="GO:0005615">
    <property type="term" value="C:extracellular space"/>
    <property type="evidence" value="ECO:0007669"/>
    <property type="project" value="TreeGrafter"/>
</dbReference>
<dbReference type="GO" id="GO:0005179">
    <property type="term" value="F:hormone activity"/>
    <property type="evidence" value="ECO:0007669"/>
    <property type="project" value="UniProtKB-KW"/>
</dbReference>
<dbReference type="Pfam" id="PF06446">
    <property type="entry name" value="Hepcidin"/>
    <property type="match status" value="1"/>
</dbReference>
<protein>
    <submittedName>
        <fullName evidence="9">Hepcidin</fullName>
    </submittedName>
</protein>
<evidence type="ECO:0000256" key="4">
    <source>
        <dbReference type="ARBA" id="ARBA00022702"/>
    </source>
</evidence>
<dbReference type="KEGG" id="elk:111161441"/>
<evidence type="ECO:0000256" key="1">
    <source>
        <dbReference type="ARBA" id="ARBA00004613"/>
    </source>
</evidence>
<keyword evidence="5 7" id="KW-0732">Signal</keyword>
<gene>
    <name evidence="9" type="primary">LOC111161441</name>
</gene>
<dbReference type="RefSeq" id="XP_022380796.1">
    <property type="nucleotide sequence ID" value="XM_022525088.1"/>
</dbReference>
<dbReference type="GeneID" id="111161441"/>
<comment type="subcellular location">
    <subcellularLocation>
        <location evidence="1">Secreted</location>
    </subcellularLocation>
</comment>